<feature type="domain" description="Sec23/Sec24 trunk" evidence="2">
    <location>
        <begin position="9"/>
        <end position="75"/>
    </location>
</feature>
<dbReference type="PANTHER" id="PTHR11141:SF0">
    <property type="entry name" value="PROTEIN TRANSPORT PROTEIN SEC23"/>
    <property type="match status" value="1"/>
</dbReference>
<dbReference type="GO" id="GO:0005789">
    <property type="term" value="C:endoplasmic reticulum membrane"/>
    <property type="evidence" value="ECO:0007669"/>
    <property type="project" value="UniProtKB-SubCell"/>
</dbReference>
<comment type="function">
    <text evidence="1">Component of the coat protein complex II (COPII) which promotes the formation of transport vesicles from the endoplasmic reticulum (ER). The coat has two main functions, the physical deformation of the endoplasmic reticulum membrane into vesicles and the selection of cargo molecules.</text>
</comment>
<comment type="similarity">
    <text evidence="1">Belongs to the SEC23/SEC24 family. SEC23 subfamily.</text>
</comment>
<accession>A0AAD8MR77</accession>
<keyword evidence="1" id="KW-0813">Transport</keyword>
<keyword evidence="1" id="KW-0968">Cytoplasmic vesicle</keyword>
<dbReference type="GO" id="GO:0006886">
    <property type="term" value="P:intracellular protein transport"/>
    <property type="evidence" value="ECO:0007669"/>
    <property type="project" value="InterPro"/>
</dbReference>
<dbReference type="Proteomes" id="UP001237642">
    <property type="component" value="Unassembled WGS sequence"/>
</dbReference>
<name>A0AAD8MR77_9APIA</name>
<keyword evidence="1" id="KW-0256">Endoplasmic reticulum</keyword>
<evidence type="ECO:0000313" key="4">
    <source>
        <dbReference type="Proteomes" id="UP001237642"/>
    </source>
</evidence>
<dbReference type="SUPFAM" id="SSF53300">
    <property type="entry name" value="vWA-like"/>
    <property type="match status" value="1"/>
</dbReference>
<dbReference type="Gene3D" id="3.40.50.410">
    <property type="entry name" value="von Willebrand factor, type A domain"/>
    <property type="match status" value="1"/>
</dbReference>
<keyword evidence="1" id="KW-0472">Membrane</keyword>
<gene>
    <name evidence="3" type="ORF">POM88_019519</name>
</gene>
<dbReference type="PANTHER" id="PTHR11141">
    <property type="entry name" value="PROTEIN TRANSPORT PROTEIN SEC23"/>
    <property type="match status" value="1"/>
</dbReference>
<proteinExistence type="inferred from homology"/>
<dbReference type="GO" id="GO:0090110">
    <property type="term" value="P:COPII-coated vesicle cargo loading"/>
    <property type="evidence" value="ECO:0007669"/>
    <property type="project" value="TreeGrafter"/>
</dbReference>
<keyword evidence="1" id="KW-0653">Protein transport</keyword>
<keyword evidence="1" id="KW-0862">Zinc</keyword>
<dbReference type="GO" id="GO:0005096">
    <property type="term" value="F:GTPase activator activity"/>
    <property type="evidence" value="ECO:0007669"/>
    <property type="project" value="TreeGrafter"/>
</dbReference>
<keyword evidence="1" id="KW-0963">Cytoplasm</keyword>
<keyword evidence="1" id="KW-0479">Metal-binding</keyword>
<comment type="caution">
    <text evidence="3">The sequence shown here is derived from an EMBL/GenBank/DDBJ whole genome shotgun (WGS) entry which is preliminary data.</text>
</comment>
<dbReference type="InterPro" id="IPR037364">
    <property type="entry name" value="Sec23"/>
</dbReference>
<comment type="subcellular location">
    <subcellularLocation>
        <location evidence="1">Cytoplasmic vesicle</location>
        <location evidence="1">COPII-coated vesicle membrane</location>
        <topology evidence="1">Peripheral membrane protein</topology>
        <orientation evidence="1">Cytoplasmic side</orientation>
    </subcellularLocation>
    <subcellularLocation>
        <location evidence="1">Endoplasmic reticulum membrane</location>
        <topology evidence="1">Peripheral membrane protein</topology>
        <orientation evidence="1">Cytoplasmic side</orientation>
    </subcellularLocation>
</comment>
<keyword evidence="4" id="KW-1185">Reference proteome</keyword>
<evidence type="ECO:0000313" key="3">
    <source>
        <dbReference type="EMBL" id="KAK1381784.1"/>
    </source>
</evidence>
<dbReference type="GO" id="GO:0030127">
    <property type="term" value="C:COPII vesicle coat"/>
    <property type="evidence" value="ECO:0007669"/>
    <property type="project" value="InterPro"/>
</dbReference>
<dbReference type="InterPro" id="IPR036465">
    <property type="entry name" value="vWFA_dom_sf"/>
</dbReference>
<dbReference type="AlphaFoldDB" id="A0AAD8MR77"/>
<dbReference type="InterPro" id="IPR006896">
    <property type="entry name" value="Sec23/24_trunk_dom"/>
</dbReference>
<dbReference type="GO" id="GO:0070971">
    <property type="term" value="C:endoplasmic reticulum exit site"/>
    <property type="evidence" value="ECO:0007669"/>
    <property type="project" value="TreeGrafter"/>
</dbReference>
<protein>
    <recommendedName>
        <fullName evidence="1">Protein transport protein SEC23</fullName>
    </recommendedName>
</protein>
<organism evidence="3 4">
    <name type="scientific">Heracleum sosnowskyi</name>
    <dbReference type="NCBI Taxonomy" id="360622"/>
    <lineage>
        <taxon>Eukaryota</taxon>
        <taxon>Viridiplantae</taxon>
        <taxon>Streptophyta</taxon>
        <taxon>Embryophyta</taxon>
        <taxon>Tracheophyta</taxon>
        <taxon>Spermatophyta</taxon>
        <taxon>Magnoliopsida</taxon>
        <taxon>eudicotyledons</taxon>
        <taxon>Gunneridae</taxon>
        <taxon>Pentapetalae</taxon>
        <taxon>asterids</taxon>
        <taxon>campanulids</taxon>
        <taxon>Apiales</taxon>
        <taxon>Apiaceae</taxon>
        <taxon>Apioideae</taxon>
        <taxon>apioid superclade</taxon>
        <taxon>Tordylieae</taxon>
        <taxon>Tordyliinae</taxon>
        <taxon>Heracleum</taxon>
    </lineage>
</organism>
<evidence type="ECO:0000259" key="2">
    <source>
        <dbReference type="Pfam" id="PF04811"/>
    </source>
</evidence>
<reference evidence="3" key="2">
    <citation type="submission" date="2023-05" db="EMBL/GenBank/DDBJ databases">
        <authorList>
            <person name="Schelkunov M.I."/>
        </authorList>
    </citation>
    <scope>NUCLEOTIDE SEQUENCE</scope>
    <source>
        <strain evidence="3">Hsosn_3</strain>
        <tissue evidence="3">Leaf</tissue>
    </source>
</reference>
<dbReference type="GO" id="GO:0046872">
    <property type="term" value="F:metal ion binding"/>
    <property type="evidence" value="ECO:0007669"/>
    <property type="project" value="UniProtKB-KW"/>
</dbReference>
<dbReference type="EMBL" id="JAUIZM010000005">
    <property type="protein sequence ID" value="KAK1381784.1"/>
    <property type="molecule type" value="Genomic_DNA"/>
</dbReference>
<evidence type="ECO:0000256" key="1">
    <source>
        <dbReference type="RuleBase" id="RU365030"/>
    </source>
</evidence>
<keyword evidence="1" id="KW-0931">ER-Golgi transport</keyword>
<reference evidence="3" key="1">
    <citation type="submission" date="2023-02" db="EMBL/GenBank/DDBJ databases">
        <title>Genome of toxic invasive species Heracleum sosnowskyi carries increased number of genes despite the absence of recent whole-genome duplications.</title>
        <authorList>
            <person name="Schelkunov M."/>
            <person name="Shtratnikova V."/>
            <person name="Makarenko M."/>
            <person name="Klepikova A."/>
            <person name="Omelchenko D."/>
            <person name="Novikova G."/>
            <person name="Obukhova E."/>
            <person name="Bogdanov V."/>
            <person name="Penin A."/>
            <person name="Logacheva M."/>
        </authorList>
    </citation>
    <scope>NUCLEOTIDE SEQUENCE</scope>
    <source>
        <strain evidence="3">Hsosn_3</strain>
        <tissue evidence="3">Leaf</tissue>
    </source>
</reference>
<sequence length="226" mass="25756">MFLLNELYPKAPVFVFVLDTCMAEEELGFAKLALMRAIGLLPENALVGFVSFGTQVQVHELGFGEMSKVRRPKRMLEELESTAESHPPMLTSKRARTDKQIMSLGPIKFHKEVLHGLFVEMNKARCYLEPYGDLNLQWEDDALWETIISNLKLPVLLSVHEFKLNLMGYYEAFESNTLSNFTNCQETLSLIRGLFLPRREGLVDHLASCQGLFFLEKAPCPLIKTL</sequence>
<dbReference type="Pfam" id="PF04811">
    <property type="entry name" value="Sec23_trunk"/>
    <property type="match status" value="1"/>
</dbReference>